<keyword evidence="10" id="KW-1185">Reference proteome</keyword>
<dbReference type="InterPro" id="IPR025857">
    <property type="entry name" value="MacB_PCD"/>
</dbReference>
<dbReference type="GO" id="GO:0022857">
    <property type="term" value="F:transmembrane transporter activity"/>
    <property type="evidence" value="ECO:0007669"/>
    <property type="project" value="TreeGrafter"/>
</dbReference>
<dbReference type="InterPro" id="IPR003838">
    <property type="entry name" value="ABC3_permease_C"/>
</dbReference>
<dbReference type="OrthoDB" id="5933722at2"/>
<feature type="domain" description="MacB-like periplasmic core" evidence="8">
    <location>
        <begin position="20"/>
        <end position="236"/>
    </location>
</feature>
<reference evidence="9 10" key="1">
    <citation type="submission" date="2019-03" db="EMBL/GenBank/DDBJ databases">
        <title>Genomic Encyclopedia of Type Strains, Phase IV (KMG-IV): sequencing the most valuable type-strain genomes for metagenomic binning, comparative biology and taxonomic classification.</title>
        <authorList>
            <person name="Goeker M."/>
        </authorList>
    </citation>
    <scope>NUCLEOTIDE SEQUENCE [LARGE SCALE GENOMIC DNA]</scope>
    <source>
        <strain evidence="9 10">DSM 100059</strain>
    </source>
</reference>
<feature type="domain" description="ABC3 transporter permease C-terminal" evidence="7">
    <location>
        <begin position="291"/>
        <end position="407"/>
    </location>
</feature>
<dbReference type="PROSITE" id="PS51257">
    <property type="entry name" value="PROKAR_LIPOPROTEIN"/>
    <property type="match status" value="1"/>
</dbReference>
<keyword evidence="5 6" id="KW-0472">Membrane</keyword>
<sequence length="794" mass="88272">MLRNYIIVALRSLWKNKGFSAINIAGLALGMACSLLIVLWVKDEKSVDAFHAQGDRLYRITGRTYFDGKTGGQYGMPGLLARQLKRDIPEVQMATTYLDMDVHTFMVGDKLIKEKGASADSDYFRMFSYPLLAGRAEDALSGPLSIAISRQMAVNFFGNPASALGQTIRYDNKHDFKVTAVFDDLPANVSEKFDFVLNWDFLLNEYPFLKPWDNFNPEVNVLLYPHARPEAVSPKILHFLDKFIQAADGPNPGWKVELNLQPYKEVYLYNHFGSDGHPDGGRIEYVHLFSLVALFILLIACINFMNLTTARSIKRAKEIGVRKVLGAARGLLIRQFMGEAIVLAFISALVAMILVELILPAFNQLTGKQIALPLGLWTTWVLLLGLVMVSGILSGSYPALVLSAFNPVRVLKGGTLRAGPGALWFRKGLVVFQFVLSIVLIISTILISRQIRYVEEANLGYDRENLVYIPIEGDLLGKIDLFRTEATRLPGVSMVSVSGEPPTQVDNWTIGVQWPGKDPKAKPAFNVLGVGYDFTKTMGMQMAQGRDYSRDFPSDSVGYILNKAAVAKIGYKDPIGQPLTFWGHPGRIVGIMEDVHFHSLRDVVNPMVIHLEEKDNEGVFLVRTQAGKTRQALSGLEQLCKTLNPKFPFTYQFSSEEYTKLYKSEELVGRLSVIFAALAIVISCLGLLGLSIFTAVQRTKEIGIRKVLGAGMLNLFNLLSREFLVLVGIAFAIAGPLAWWAMNEWLRHFAYRTPVSWWIFAASGAIAFAIALATVCYQAIRTAKASPIKSLRTE</sequence>
<dbReference type="InterPro" id="IPR050250">
    <property type="entry name" value="Macrolide_Exporter_MacB"/>
</dbReference>
<evidence type="ECO:0000256" key="4">
    <source>
        <dbReference type="ARBA" id="ARBA00022989"/>
    </source>
</evidence>
<dbReference type="PANTHER" id="PTHR30572:SF18">
    <property type="entry name" value="ABC-TYPE MACROLIDE FAMILY EXPORT SYSTEM PERMEASE COMPONENT 2"/>
    <property type="match status" value="1"/>
</dbReference>
<feature type="transmembrane region" description="Helical" evidence="6">
    <location>
        <begin position="285"/>
        <end position="307"/>
    </location>
</feature>
<feature type="transmembrane region" description="Helical" evidence="6">
    <location>
        <begin position="723"/>
        <end position="742"/>
    </location>
</feature>
<keyword evidence="3 6" id="KW-0812">Transmembrane</keyword>
<evidence type="ECO:0000259" key="8">
    <source>
        <dbReference type="Pfam" id="PF12704"/>
    </source>
</evidence>
<evidence type="ECO:0000256" key="1">
    <source>
        <dbReference type="ARBA" id="ARBA00004651"/>
    </source>
</evidence>
<proteinExistence type="predicted"/>
<keyword evidence="4 6" id="KW-1133">Transmembrane helix</keyword>
<keyword evidence="2" id="KW-1003">Cell membrane</keyword>
<evidence type="ECO:0000313" key="9">
    <source>
        <dbReference type="EMBL" id="TDW97410.1"/>
    </source>
</evidence>
<dbReference type="GO" id="GO:0005886">
    <property type="term" value="C:plasma membrane"/>
    <property type="evidence" value="ECO:0007669"/>
    <property type="project" value="UniProtKB-SubCell"/>
</dbReference>
<dbReference type="RefSeq" id="WP_133999597.1">
    <property type="nucleotide sequence ID" value="NZ_SODV01000002.1"/>
</dbReference>
<feature type="transmembrane region" description="Helical" evidence="6">
    <location>
        <begin position="382"/>
        <end position="408"/>
    </location>
</feature>
<protein>
    <submittedName>
        <fullName evidence="9">Putative permease</fullName>
    </submittedName>
</protein>
<dbReference type="PANTHER" id="PTHR30572">
    <property type="entry name" value="MEMBRANE COMPONENT OF TRANSPORTER-RELATED"/>
    <property type="match status" value="1"/>
</dbReference>
<feature type="transmembrane region" description="Helical" evidence="6">
    <location>
        <begin position="757"/>
        <end position="780"/>
    </location>
</feature>
<comment type="caution">
    <text evidence="9">The sequence shown here is derived from an EMBL/GenBank/DDBJ whole genome shotgun (WGS) entry which is preliminary data.</text>
</comment>
<dbReference type="Pfam" id="PF12704">
    <property type="entry name" value="MacB_PCD"/>
    <property type="match status" value="1"/>
</dbReference>
<feature type="transmembrane region" description="Helical" evidence="6">
    <location>
        <begin position="673"/>
        <end position="696"/>
    </location>
</feature>
<feature type="transmembrane region" description="Helical" evidence="6">
    <location>
        <begin position="340"/>
        <end position="362"/>
    </location>
</feature>
<evidence type="ECO:0000256" key="6">
    <source>
        <dbReference type="SAM" id="Phobius"/>
    </source>
</evidence>
<feature type="transmembrane region" description="Helical" evidence="6">
    <location>
        <begin position="21"/>
        <end position="41"/>
    </location>
</feature>
<name>A0A4R8DK71_9BACT</name>
<dbReference type="EMBL" id="SODV01000002">
    <property type="protein sequence ID" value="TDW97410.1"/>
    <property type="molecule type" value="Genomic_DNA"/>
</dbReference>
<dbReference type="Pfam" id="PF02687">
    <property type="entry name" value="FtsX"/>
    <property type="match status" value="2"/>
</dbReference>
<evidence type="ECO:0000313" key="10">
    <source>
        <dbReference type="Proteomes" id="UP000294498"/>
    </source>
</evidence>
<comment type="subcellular location">
    <subcellularLocation>
        <location evidence="1">Cell membrane</location>
        <topology evidence="1">Multi-pass membrane protein</topology>
    </subcellularLocation>
</comment>
<evidence type="ECO:0000259" key="7">
    <source>
        <dbReference type="Pfam" id="PF02687"/>
    </source>
</evidence>
<accession>A0A4R8DK71</accession>
<evidence type="ECO:0000256" key="5">
    <source>
        <dbReference type="ARBA" id="ARBA00023136"/>
    </source>
</evidence>
<feature type="domain" description="ABC3 transporter permease C-terminal" evidence="7">
    <location>
        <begin position="674"/>
        <end position="787"/>
    </location>
</feature>
<gene>
    <name evidence="9" type="ORF">EDB95_5259</name>
</gene>
<organism evidence="9 10">
    <name type="scientific">Dinghuibacter silviterrae</name>
    <dbReference type="NCBI Taxonomy" id="1539049"/>
    <lineage>
        <taxon>Bacteria</taxon>
        <taxon>Pseudomonadati</taxon>
        <taxon>Bacteroidota</taxon>
        <taxon>Chitinophagia</taxon>
        <taxon>Chitinophagales</taxon>
        <taxon>Chitinophagaceae</taxon>
        <taxon>Dinghuibacter</taxon>
    </lineage>
</organism>
<dbReference type="AlphaFoldDB" id="A0A4R8DK71"/>
<dbReference type="Proteomes" id="UP000294498">
    <property type="component" value="Unassembled WGS sequence"/>
</dbReference>
<evidence type="ECO:0000256" key="2">
    <source>
        <dbReference type="ARBA" id="ARBA00022475"/>
    </source>
</evidence>
<feature type="transmembrane region" description="Helical" evidence="6">
    <location>
        <begin position="429"/>
        <end position="448"/>
    </location>
</feature>
<evidence type="ECO:0000256" key="3">
    <source>
        <dbReference type="ARBA" id="ARBA00022692"/>
    </source>
</evidence>